<accession>A0A6A4H1G7</accession>
<reference evidence="1" key="1">
    <citation type="journal article" date="2019" name="Environ. Microbiol.">
        <title>Fungal ecological strategies reflected in gene transcription - a case study of two litter decomposers.</title>
        <authorList>
            <person name="Barbi F."/>
            <person name="Kohler A."/>
            <person name="Barry K."/>
            <person name="Baskaran P."/>
            <person name="Daum C."/>
            <person name="Fauchery L."/>
            <person name="Ihrmark K."/>
            <person name="Kuo A."/>
            <person name="LaButti K."/>
            <person name="Lipzen A."/>
            <person name="Morin E."/>
            <person name="Grigoriev I.V."/>
            <person name="Henrissat B."/>
            <person name="Lindahl B."/>
            <person name="Martin F."/>
        </authorList>
    </citation>
    <scope>NUCLEOTIDE SEQUENCE</scope>
    <source>
        <strain evidence="1">JB14</strain>
    </source>
</reference>
<name>A0A6A4H1G7_9AGAR</name>
<protein>
    <submittedName>
        <fullName evidence="1">Uncharacterized protein</fullName>
    </submittedName>
</protein>
<keyword evidence="2" id="KW-1185">Reference proteome</keyword>
<dbReference type="EMBL" id="ML769620">
    <property type="protein sequence ID" value="KAE9391563.1"/>
    <property type="molecule type" value="Genomic_DNA"/>
</dbReference>
<dbReference type="AlphaFoldDB" id="A0A6A4H1G7"/>
<evidence type="ECO:0000313" key="2">
    <source>
        <dbReference type="Proteomes" id="UP000799118"/>
    </source>
</evidence>
<proteinExistence type="predicted"/>
<organism evidence="1 2">
    <name type="scientific">Gymnopus androsaceus JB14</name>
    <dbReference type="NCBI Taxonomy" id="1447944"/>
    <lineage>
        <taxon>Eukaryota</taxon>
        <taxon>Fungi</taxon>
        <taxon>Dikarya</taxon>
        <taxon>Basidiomycota</taxon>
        <taxon>Agaricomycotina</taxon>
        <taxon>Agaricomycetes</taxon>
        <taxon>Agaricomycetidae</taxon>
        <taxon>Agaricales</taxon>
        <taxon>Marasmiineae</taxon>
        <taxon>Omphalotaceae</taxon>
        <taxon>Gymnopus</taxon>
    </lineage>
</organism>
<sequence length="105" mass="11941">MAELGAWRKLSGLTEWMKVDKQLRVGGNTSELPLAPVDMESLGFDLYSIDMVLQSINSGLFSPFSRHPKLFHMLGHERKVQIELPYEKRDGIDGPVTRASPRKTW</sequence>
<evidence type="ECO:0000313" key="1">
    <source>
        <dbReference type="EMBL" id="KAE9391563.1"/>
    </source>
</evidence>
<gene>
    <name evidence="1" type="ORF">BT96DRAFT_945293</name>
</gene>
<dbReference type="Proteomes" id="UP000799118">
    <property type="component" value="Unassembled WGS sequence"/>
</dbReference>